<evidence type="ECO:0000256" key="6">
    <source>
        <dbReference type="ARBA" id="ARBA00022840"/>
    </source>
</evidence>
<dbReference type="AlphaFoldDB" id="A0A381ZNT4"/>
<evidence type="ECO:0000256" key="3">
    <source>
        <dbReference type="ARBA" id="ARBA00022475"/>
    </source>
</evidence>
<dbReference type="InterPro" id="IPR017871">
    <property type="entry name" value="ABC_transporter-like_CS"/>
</dbReference>
<dbReference type="SMART" id="SM00382">
    <property type="entry name" value="AAA"/>
    <property type="match status" value="1"/>
</dbReference>
<evidence type="ECO:0000313" key="10">
    <source>
        <dbReference type="EMBL" id="SVA90387.1"/>
    </source>
</evidence>
<dbReference type="InterPro" id="IPR003593">
    <property type="entry name" value="AAA+_ATPase"/>
</dbReference>
<feature type="non-terminal residue" evidence="10">
    <location>
        <position position="1"/>
    </location>
</feature>
<evidence type="ECO:0000256" key="7">
    <source>
        <dbReference type="ARBA" id="ARBA00022967"/>
    </source>
</evidence>
<dbReference type="CDD" id="cd03257">
    <property type="entry name" value="ABC_NikE_OppD_transporters"/>
    <property type="match status" value="1"/>
</dbReference>
<dbReference type="PROSITE" id="PS50893">
    <property type="entry name" value="ABC_TRANSPORTER_2"/>
    <property type="match status" value="1"/>
</dbReference>
<sequence>VNYITSGKPIEAVNDVSFDIKRGEIFGLVGESGSGKSTVVQAILRILPPPAVIAGGKVLINNKNILSASNTEVLQYRWKQISIVMQSALNALNPVLTVREQIEDVLKEHNNLRGNAAADRTIELLSLIDIDASRLDSYPHQLSGGMRQRVVIAIALALMPPLIIMDEPTTALDVIVEREILAKIIELRKELGFTILFITHDLNLLLEFADRVAIMKTGKLLELDKAQKIRRGGKHEYTQKLIRSLPSAAGTREKGLLSKPESLDLDEQPLLEVRNLSKSFSDSGIFYSSSSEVVNNVSFQVFPGEIIGLVGESGSGKSTIAKLITRLIRPTSGDIFLNGSNKKVSEARRVPLEYRKQVQMVF</sequence>
<evidence type="ECO:0000259" key="9">
    <source>
        <dbReference type="PROSITE" id="PS50893"/>
    </source>
</evidence>
<dbReference type="PANTHER" id="PTHR43297">
    <property type="entry name" value="OLIGOPEPTIDE TRANSPORT ATP-BINDING PROTEIN APPD"/>
    <property type="match status" value="1"/>
</dbReference>
<keyword evidence="3" id="KW-1003">Cell membrane</keyword>
<dbReference type="PROSITE" id="PS00211">
    <property type="entry name" value="ABC_TRANSPORTER_1"/>
    <property type="match status" value="1"/>
</dbReference>
<dbReference type="GO" id="GO:0005524">
    <property type="term" value="F:ATP binding"/>
    <property type="evidence" value="ECO:0007669"/>
    <property type="project" value="UniProtKB-KW"/>
</dbReference>
<evidence type="ECO:0000256" key="1">
    <source>
        <dbReference type="ARBA" id="ARBA00004202"/>
    </source>
</evidence>
<feature type="domain" description="ABC transporter" evidence="9">
    <location>
        <begin position="1"/>
        <end position="242"/>
    </location>
</feature>
<comment type="subcellular location">
    <subcellularLocation>
        <location evidence="1">Cell membrane</location>
        <topology evidence="1">Peripheral membrane protein</topology>
    </subcellularLocation>
</comment>
<dbReference type="InterPro" id="IPR050388">
    <property type="entry name" value="ABC_Ni/Peptide_Import"/>
</dbReference>
<feature type="non-terminal residue" evidence="10">
    <location>
        <position position="362"/>
    </location>
</feature>
<organism evidence="10">
    <name type="scientific">marine metagenome</name>
    <dbReference type="NCBI Taxonomy" id="408172"/>
    <lineage>
        <taxon>unclassified sequences</taxon>
        <taxon>metagenomes</taxon>
        <taxon>ecological metagenomes</taxon>
    </lineage>
</organism>
<dbReference type="Gene3D" id="3.40.50.300">
    <property type="entry name" value="P-loop containing nucleotide triphosphate hydrolases"/>
    <property type="match status" value="2"/>
</dbReference>
<dbReference type="InterPro" id="IPR003439">
    <property type="entry name" value="ABC_transporter-like_ATP-bd"/>
</dbReference>
<evidence type="ECO:0000256" key="2">
    <source>
        <dbReference type="ARBA" id="ARBA00022448"/>
    </source>
</evidence>
<name>A0A381ZNT4_9ZZZZ</name>
<dbReference type="GO" id="GO:0016887">
    <property type="term" value="F:ATP hydrolysis activity"/>
    <property type="evidence" value="ECO:0007669"/>
    <property type="project" value="InterPro"/>
</dbReference>
<dbReference type="SUPFAM" id="SSF52540">
    <property type="entry name" value="P-loop containing nucleoside triphosphate hydrolases"/>
    <property type="match status" value="2"/>
</dbReference>
<keyword evidence="6" id="KW-0067">ATP-binding</keyword>
<dbReference type="PANTHER" id="PTHR43297:SF14">
    <property type="entry name" value="ATPASE AAA-TYPE CORE DOMAIN-CONTAINING PROTEIN"/>
    <property type="match status" value="1"/>
</dbReference>
<evidence type="ECO:0000256" key="5">
    <source>
        <dbReference type="ARBA" id="ARBA00022741"/>
    </source>
</evidence>
<keyword evidence="2" id="KW-0813">Transport</keyword>
<dbReference type="EMBL" id="UINC01021886">
    <property type="protein sequence ID" value="SVA90387.1"/>
    <property type="molecule type" value="Genomic_DNA"/>
</dbReference>
<dbReference type="GO" id="GO:0005886">
    <property type="term" value="C:plasma membrane"/>
    <property type="evidence" value="ECO:0007669"/>
    <property type="project" value="UniProtKB-SubCell"/>
</dbReference>
<reference evidence="10" key="1">
    <citation type="submission" date="2018-05" db="EMBL/GenBank/DDBJ databases">
        <authorList>
            <person name="Lanie J.A."/>
            <person name="Ng W.-L."/>
            <person name="Kazmierczak K.M."/>
            <person name="Andrzejewski T.M."/>
            <person name="Davidsen T.M."/>
            <person name="Wayne K.J."/>
            <person name="Tettelin H."/>
            <person name="Glass J.I."/>
            <person name="Rusch D."/>
            <person name="Podicherti R."/>
            <person name="Tsui H.-C.T."/>
            <person name="Winkler M.E."/>
        </authorList>
    </citation>
    <scope>NUCLEOTIDE SEQUENCE</scope>
</reference>
<keyword evidence="4" id="KW-0997">Cell inner membrane</keyword>
<dbReference type="InterPro" id="IPR027417">
    <property type="entry name" value="P-loop_NTPase"/>
</dbReference>
<accession>A0A381ZNT4</accession>
<keyword evidence="5" id="KW-0547">Nucleotide-binding</keyword>
<protein>
    <recommendedName>
        <fullName evidence="9">ABC transporter domain-containing protein</fullName>
    </recommendedName>
</protein>
<evidence type="ECO:0000256" key="8">
    <source>
        <dbReference type="ARBA" id="ARBA00023136"/>
    </source>
</evidence>
<dbReference type="Pfam" id="PF00005">
    <property type="entry name" value="ABC_tran"/>
    <property type="match status" value="2"/>
</dbReference>
<proteinExistence type="predicted"/>
<gene>
    <name evidence="10" type="ORF">METZ01_LOCUS143241</name>
</gene>
<keyword evidence="7" id="KW-1278">Translocase</keyword>
<evidence type="ECO:0000256" key="4">
    <source>
        <dbReference type="ARBA" id="ARBA00022519"/>
    </source>
</evidence>
<keyword evidence="8" id="KW-0472">Membrane</keyword>